<evidence type="ECO:0000256" key="2">
    <source>
        <dbReference type="RuleBase" id="RU361260"/>
    </source>
</evidence>
<dbReference type="Proteomes" id="UP000325081">
    <property type="component" value="Unassembled WGS sequence"/>
</dbReference>
<dbReference type="InterPro" id="IPR042201">
    <property type="entry name" value="FH2_Formin_sf"/>
</dbReference>
<accession>A0A5A7PSS1</accession>
<proteinExistence type="inferred from homology"/>
<comment type="similarity">
    <text evidence="1">Belongs to the formin-like family. Class-I subfamily.</text>
</comment>
<evidence type="ECO:0000256" key="1">
    <source>
        <dbReference type="ARBA" id="ARBA00025793"/>
    </source>
</evidence>
<keyword evidence="5" id="KW-1185">Reference proteome</keyword>
<evidence type="ECO:0000259" key="3">
    <source>
        <dbReference type="PROSITE" id="PS51444"/>
    </source>
</evidence>
<evidence type="ECO:0000313" key="4">
    <source>
        <dbReference type="EMBL" id="GER35880.1"/>
    </source>
</evidence>
<comment type="caution">
    <text evidence="4">The sequence shown here is derived from an EMBL/GenBank/DDBJ whole genome shotgun (WGS) entry which is preliminary data.</text>
</comment>
<dbReference type="OrthoDB" id="1668162at2759"/>
<dbReference type="SUPFAM" id="SSF101447">
    <property type="entry name" value="Formin homology 2 domain (FH2 domain)"/>
    <property type="match status" value="1"/>
</dbReference>
<dbReference type="SMART" id="SM00498">
    <property type="entry name" value="FH2"/>
    <property type="match status" value="1"/>
</dbReference>
<dbReference type="AlphaFoldDB" id="A0A5A7PSS1"/>
<dbReference type="PANTHER" id="PTHR23213">
    <property type="entry name" value="FORMIN-RELATED"/>
    <property type="match status" value="1"/>
</dbReference>
<dbReference type="PANTHER" id="PTHR23213:SF177">
    <property type="entry name" value="FORMIN-LIKE PROTEIN 11"/>
    <property type="match status" value="1"/>
</dbReference>
<feature type="domain" description="FH2" evidence="3">
    <location>
        <begin position="1"/>
        <end position="309"/>
    </location>
</feature>
<dbReference type="Gene3D" id="1.20.58.2220">
    <property type="entry name" value="Formin, FH2 domain"/>
    <property type="match status" value="1"/>
</dbReference>
<dbReference type="Pfam" id="PF02181">
    <property type="entry name" value="FH2"/>
    <property type="match status" value="1"/>
</dbReference>
<name>A0A5A7PSS1_STRAF</name>
<sequence length="356" mass="39776">MVPTKEEEAKLTDHKGKMSELGSAEKLVKAMLEVPFAFSRIEAMLYRETFQDEILHLRKSFSMLEEACKELRSSRLFLKLLEAVLKTGNRMNVGTIRGGAKAFKLDALLKLADIKGKDGKTTLLHFVVREIVRSEGLRASESIMGKIHFTGPCKEEESFVELMGLDLVSGLSAELSNAKKTATIDLDVLASSVENLTDGMKQVRDLVRNLEGCKKTGGGEGFVGSMWRFLIRAEDELRGVRDDEARVFSRVREITEYFHGDVSRDETNPLRIFVIVRDFLSLLDNVCKEHHKAFWVLIVGFGFVWAVHQVLPKLTSAILGIDSWIGFAAVHQVLPMLTSAIAARIQHDRPTAAFGP</sequence>
<dbReference type="GO" id="GO:0051015">
    <property type="term" value="F:actin filament binding"/>
    <property type="evidence" value="ECO:0007669"/>
    <property type="project" value="InterPro"/>
</dbReference>
<dbReference type="InterPro" id="IPR015425">
    <property type="entry name" value="FH2_Formin"/>
</dbReference>
<dbReference type="PROSITE" id="PS51444">
    <property type="entry name" value="FH2"/>
    <property type="match status" value="1"/>
</dbReference>
<evidence type="ECO:0000313" key="5">
    <source>
        <dbReference type="Proteomes" id="UP000325081"/>
    </source>
</evidence>
<dbReference type="GO" id="GO:0045010">
    <property type="term" value="P:actin nucleation"/>
    <property type="evidence" value="ECO:0007669"/>
    <property type="project" value="InterPro"/>
</dbReference>
<dbReference type="InterPro" id="IPR027643">
    <property type="entry name" value="Formin-like_plant"/>
</dbReference>
<gene>
    <name evidence="4" type="ORF">STAS_12193</name>
</gene>
<protein>
    <recommendedName>
        <fullName evidence="2">Formin-like protein</fullName>
    </recommendedName>
</protein>
<dbReference type="EMBL" id="BKCP01005039">
    <property type="protein sequence ID" value="GER35880.1"/>
    <property type="molecule type" value="Genomic_DNA"/>
</dbReference>
<organism evidence="4 5">
    <name type="scientific">Striga asiatica</name>
    <name type="common">Asiatic witchweed</name>
    <name type="synonym">Buchnera asiatica</name>
    <dbReference type="NCBI Taxonomy" id="4170"/>
    <lineage>
        <taxon>Eukaryota</taxon>
        <taxon>Viridiplantae</taxon>
        <taxon>Streptophyta</taxon>
        <taxon>Embryophyta</taxon>
        <taxon>Tracheophyta</taxon>
        <taxon>Spermatophyta</taxon>
        <taxon>Magnoliopsida</taxon>
        <taxon>eudicotyledons</taxon>
        <taxon>Gunneridae</taxon>
        <taxon>Pentapetalae</taxon>
        <taxon>asterids</taxon>
        <taxon>lamiids</taxon>
        <taxon>Lamiales</taxon>
        <taxon>Orobanchaceae</taxon>
        <taxon>Buchnereae</taxon>
        <taxon>Striga</taxon>
    </lineage>
</organism>
<reference evidence="5" key="1">
    <citation type="journal article" date="2019" name="Curr. Biol.">
        <title>Genome Sequence of Striga asiatica Provides Insight into the Evolution of Plant Parasitism.</title>
        <authorList>
            <person name="Yoshida S."/>
            <person name="Kim S."/>
            <person name="Wafula E.K."/>
            <person name="Tanskanen J."/>
            <person name="Kim Y.M."/>
            <person name="Honaas L."/>
            <person name="Yang Z."/>
            <person name="Spallek T."/>
            <person name="Conn C.E."/>
            <person name="Ichihashi Y."/>
            <person name="Cheong K."/>
            <person name="Cui S."/>
            <person name="Der J.P."/>
            <person name="Gundlach H."/>
            <person name="Jiao Y."/>
            <person name="Hori C."/>
            <person name="Ishida J.K."/>
            <person name="Kasahara H."/>
            <person name="Kiba T."/>
            <person name="Kim M.S."/>
            <person name="Koo N."/>
            <person name="Laohavisit A."/>
            <person name="Lee Y.H."/>
            <person name="Lumba S."/>
            <person name="McCourt P."/>
            <person name="Mortimer J.C."/>
            <person name="Mutuku J.M."/>
            <person name="Nomura T."/>
            <person name="Sasaki-Sekimoto Y."/>
            <person name="Seto Y."/>
            <person name="Wang Y."/>
            <person name="Wakatake T."/>
            <person name="Sakakibara H."/>
            <person name="Demura T."/>
            <person name="Yamaguchi S."/>
            <person name="Yoneyama K."/>
            <person name="Manabe R.I."/>
            <person name="Nelson D.C."/>
            <person name="Schulman A.H."/>
            <person name="Timko M.P."/>
            <person name="dePamphilis C.W."/>
            <person name="Choi D."/>
            <person name="Shirasu K."/>
        </authorList>
    </citation>
    <scope>NUCLEOTIDE SEQUENCE [LARGE SCALE GENOMIC DNA]</scope>
    <source>
        <strain evidence="5">cv. UVA1</strain>
    </source>
</reference>